<keyword evidence="2" id="KW-1185">Reference proteome</keyword>
<proteinExistence type="predicted"/>
<sequence>MPEMSTSFVRFNDLFSHTRPSLYLLPGATRTTSAPAPKATADNAQITVTKTATIVPLLLNVGVV</sequence>
<dbReference type="EMBL" id="CP039351">
    <property type="protein sequence ID" value="QCD99511.1"/>
    <property type="molecule type" value="Genomic_DNA"/>
</dbReference>
<protein>
    <submittedName>
        <fullName evidence="1">Uncharacterized protein</fullName>
    </submittedName>
</protein>
<dbReference type="AlphaFoldDB" id="A0A4D6MG89"/>
<dbReference type="Proteomes" id="UP000501690">
    <property type="component" value="Linkage Group LG7"/>
</dbReference>
<name>A0A4D6MG89_VIGUN</name>
<accession>A0A4D6MG89</accession>
<reference evidence="1 2" key="1">
    <citation type="submission" date="2019-04" db="EMBL/GenBank/DDBJ databases">
        <title>An improved genome assembly and genetic linkage map for asparagus bean, Vigna unguiculata ssp. sesquipedialis.</title>
        <authorList>
            <person name="Xia Q."/>
            <person name="Zhang R."/>
            <person name="Dong Y."/>
        </authorList>
    </citation>
    <scope>NUCLEOTIDE SEQUENCE [LARGE SCALE GENOMIC DNA]</scope>
    <source>
        <tissue evidence="1">Leaf</tissue>
    </source>
</reference>
<organism evidence="1 2">
    <name type="scientific">Vigna unguiculata</name>
    <name type="common">Cowpea</name>
    <dbReference type="NCBI Taxonomy" id="3917"/>
    <lineage>
        <taxon>Eukaryota</taxon>
        <taxon>Viridiplantae</taxon>
        <taxon>Streptophyta</taxon>
        <taxon>Embryophyta</taxon>
        <taxon>Tracheophyta</taxon>
        <taxon>Spermatophyta</taxon>
        <taxon>Magnoliopsida</taxon>
        <taxon>eudicotyledons</taxon>
        <taxon>Gunneridae</taxon>
        <taxon>Pentapetalae</taxon>
        <taxon>rosids</taxon>
        <taxon>fabids</taxon>
        <taxon>Fabales</taxon>
        <taxon>Fabaceae</taxon>
        <taxon>Papilionoideae</taxon>
        <taxon>50 kb inversion clade</taxon>
        <taxon>NPAAA clade</taxon>
        <taxon>indigoferoid/millettioid clade</taxon>
        <taxon>Phaseoleae</taxon>
        <taxon>Vigna</taxon>
    </lineage>
</organism>
<gene>
    <name evidence="1" type="ORF">DEO72_LG7g793</name>
</gene>
<evidence type="ECO:0000313" key="1">
    <source>
        <dbReference type="EMBL" id="QCD99511.1"/>
    </source>
</evidence>
<evidence type="ECO:0000313" key="2">
    <source>
        <dbReference type="Proteomes" id="UP000501690"/>
    </source>
</evidence>